<dbReference type="OrthoDB" id="3244235at2759"/>
<dbReference type="Pfam" id="PF13391">
    <property type="entry name" value="HNH_2"/>
    <property type="match status" value="1"/>
</dbReference>
<dbReference type="RefSeq" id="XP_001873309.1">
    <property type="nucleotide sequence ID" value="XM_001873274.1"/>
</dbReference>
<feature type="compositionally biased region" description="Polar residues" evidence="1">
    <location>
        <begin position="78"/>
        <end position="92"/>
    </location>
</feature>
<dbReference type="Proteomes" id="UP000001194">
    <property type="component" value="Unassembled WGS sequence"/>
</dbReference>
<feature type="non-terminal residue" evidence="3">
    <location>
        <position position="1"/>
    </location>
</feature>
<feature type="domain" description="HNH nuclease" evidence="2">
    <location>
        <begin position="125"/>
        <end position="197"/>
    </location>
</feature>
<reference evidence="3 4" key="1">
    <citation type="journal article" date="2008" name="Nature">
        <title>The genome of Laccaria bicolor provides insights into mycorrhizal symbiosis.</title>
        <authorList>
            <person name="Martin F."/>
            <person name="Aerts A."/>
            <person name="Ahren D."/>
            <person name="Brun A."/>
            <person name="Danchin E.G.J."/>
            <person name="Duchaussoy F."/>
            <person name="Gibon J."/>
            <person name="Kohler A."/>
            <person name="Lindquist E."/>
            <person name="Pereda V."/>
            <person name="Salamov A."/>
            <person name="Shapiro H.J."/>
            <person name="Wuyts J."/>
            <person name="Blaudez D."/>
            <person name="Buee M."/>
            <person name="Brokstein P."/>
            <person name="Canbaeck B."/>
            <person name="Cohen D."/>
            <person name="Courty P.E."/>
            <person name="Coutinho P.M."/>
            <person name="Delaruelle C."/>
            <person name="Detter J.C."/>
            <person name="Deveau A."/>
            <person name="DiFazio S."/>
            <person name="Duplessis S."/>
            <person name="Fraissinet-Tachet L."/>
            <person name="Lucic E."/>
            <person name="Frey-Klett P."/>
            <person name="Fourrey C."/>
            <person name="Feussner I."/>
            <person name="Gay G."/>
            <person name="Grimwood J."/>
            <person name="Hoegger P.J."/>
            <person name="Jain P."/>
            <person name="Kilaru S."/>
            <person name="Labbe J."/>
            <person name="Lin Y.C."/>
            <person name="Legue V."/>
            <person name="Le Tacon F."/>
            <person name="Marmeisse R."/>
            <person name="Melayah D."/>
            <person name="Montanini B."/>
            <person name="Muratet M."/>
            <person name="Nehls U."/>
            <person name="Niculita-Hirzel H."/>
            <person name="Oudot-Le Secq M.P."/>
            <person name="Peter M."/>
            <person name="Quesneville H."/>
            <person name="Rajashekar B."/>
            <person name="Reich M."/>
            <person name="Rouhier N."/>
            <person name="Schmutz J."/>
            <person name="Yin T."/>
            <person name="Chalot M."/>
            <person name="Henrissat B."/>
            <person name="Kuees U."/>
            <person name="Lucas S."/>
            <person name="Van de Peer Y."/>
            <person name="Podila G.K."/>
            <person name="Polle A."/>
            <person name="Pukkila P.J."/>
            <person name="Richardson P.M."/>
            <person name="Rouze P."/>
            <person name="Sanders I.R."/>
            <person name="Stajich J.E."/>
            <person name="Tunlid A."/>
            <person name="Tuskan G."/>
            <person name="Grigoriev I.V."/>
        </authorList>
    </citation>
    <scope>NUCLEOTIDE SEQUENCE [LARGE SCALE GENOMIC DNA]</scope>
    <source>
        <strain evidence="4">S238N-H82 / ATCC MYA-4686</strain>
    </source>
</reference>
<evidence type="ECO:0000313" key="4">
    <source>
        <dbReference type="Proteomes" id="UP000001194"/>
    </source>
</evidence>
<proteinExistence type="predicted"/>
<accession>B0CQV9</accession>
<dbReference type="KEGG" id="lbc:LACBIDRAFT_320686"/>
<keyword evidence="4" id="KW-1185">Reference proteome</keyword>
<protein>
    <submittedName>
        <fullName evidence="3">Predicted protein</fullName>
    </submittedName>
</protein>
<feature type="region of interest" description="Disordered" evidence="1">
    <location>
        <begin position="72"/>
        <end position="100"/>
    </location>
</feature>
<gene>
    <name evidence="3" type="ORF">LACBIDRAFT_320686</name>
</gene>
<sequence>GSSLQETRSVNEFLGLLKEIIIPNDFQLQTLQDRQVVDVEGTIRPGEYLVVGEAQQYNCHYMLTFRQEAALPRGTPSGKLSTTDGEGGQSQRDNSKESAALKSRLIARDKGCVDEDATYLYKADSELFIGAHIFPLQYHDLWDRKEYSQIVVDPYSVAIRSSSRQNSDTRRMNSTDNGLLLCVTHHIQFEAHLFSIHPNTHIVTSFHPRTRDINGLTIMQPWSKVNTCYPPPHSTLLKDHFISSIARWMSGASEGDEEDDWMEVEDVT</sequence>
<dbReference type="AlphaFoldDB" id="B0CQV9"/>
<dbReference type="EMBL" id="DS547091">
    <property type="protein sequence ID" value="EDR15101.1"/>
    <property type="molecule type" value="Genomic_DNA"/>
</dbReference>
<evidence type="ECO:0000256" key="1">
    <source>
        <dbReference type="SAM" id="MobiDB-lite"/>
    </source>
</evidence>
<dbReference type="InterPro" id="IPR003615">
    <property type="entry name" value="HNH_nuc"/>
</dbReference>
<name>B0CQV9_LACBS</name>
<organism evidence="4">
    <name type="scientific">Laccaria bicolor (strain S238N-H82 / ATCC MYA-4686)</name>
    <name type="common">Bicoloured deceiver</name>
    <name type="synonym">Laccaria laccata var. bicolor</name>
    <dbReference type="NCBI Taxonomy" id="486041"/>
    <lineage>
        <taxon>Eukaryota</taxon>
        <taxon>Fungi</taxon>
        <taxon>Dikarya</taxon>
        <taxon>Basidiomycota</taxon>
        <taxon>Agaricomycotina</taxon>
        <taxon>Agaricomycetes</taxon>
        <taxon>Agaricomycetidae</taxon>
        <taxon>Agaricales</taxon>
        <taxon>Agaricineae</taxon>
        <taxon>Hydnangiaceae</taxon>
        <taxon>Laccaria</taxon>
    </lineage>
</organism>
<dbReference type="GeneID" id="6069992"/>
<evidence type="ECO:0000313" key="3">
    <source>
        <dbReference type="EMBL" id="EDR15101.1"/>
    </source>
</evidence>
<dbReference type="HOGENOM" id="CLU_882699_0_0_1"/>
<evidence type="ECO:0000259" key="2">
    <source>
        <dbReference type="Pfam" id="PF13391"/>
    </source>
</evidence>
<dbReference type="InParanoid" id="B0CQV9"/>